<reference evidence="2 3" key="1">
    <citation type="journal article" date="2021" name="Hortic Res">
        <title>The domestication of Cucurbita argyrosperma as revealed by the genome of its wild relative.</title>
        <authorList>
            <person name="Barrera-Redondo J."/>
            <person name="Sanchez-de la Vega G."/>
            <person name="Aguirre-Liguori J.A."/>
            <person name="Castellanos-Morales G."/>
            <person name="Gutierrez-Guerrero Y.T."/>
            <person name="Aguirre-Dugua X."/>
            <person name="Aguirre-Planter E."/>
            <person name="Tenaillon M.I."/>
            <person name="Lira-Saade R."/>
            <person name="Eguiarte L.E."/>
        </authorList>
    </citation>
    <scope>NUCLEOTIDE SEQUENCE [LARGE SCALE GENOMIC DNA]</scope>
    <source>
        <strain evidence="2">JBR-2021</strain>
    </source>
</reference>
<feature type="chain" id="PRO_5043865542" description="Pectinesterase inhibitor domain-containing protein" evidence="1">
    <location>
        <begin position="25"/>
        <end position="119"/>
    </location>
</feature>
<sequence>MIFYFLFYIFTEILLFLSYNYQNALPLDEPGSIGPAGVREARTEIRNLKRRRFERTLYVEAAWRLAGMLVGEKYTAEDARVWISAAVANHRSCSDGVEEVGAAANGNNLTVMLTEALHL</sequence>
<accession>A0AAV6ML73</accession>
<dbReference type="AlphaFoldDB" id="A0AAV6ML73"/>
<dbReference type="EMBL" id="JAGKQH010000014">
    <property type="protein sequence ID" value="KAG6582551.1"/>
    <property type="molecule type" value="Genomic_DNA"/>
</dbReference>
<organism evidence="2 3">
    <name type="scientific">Cucurbita argyrosperma subsp. sororia</name>
    <dbReference type="NCBI Taxonomy" id="37648"/>
    <lineage>
        <taxon>Eukaryota</taxon>
        <taxon>Viridiplantae</taxon>
        <taxon>Streptophyta</taxon>
        <taxon>Embryophyta</taxon>
        <taxon>Tracheophyta</taxon>
        <taxon>Spermatophyta</taxon>
        <taxon>Magnoliopsida</taxon>
        <taxon>eudicotyledons</taxon>
        <taxon>Gunneridae</taxon>
        <taxon>Pentapetalae</taxon>
        <taxon>rosids</taxon>
        <taxon>fabids</taxon>
        <taxon>Cucurbitales</taxon>
        <taxon>Cucurbitaceae</taxon>
        <taxon>Cucurbiteae</taxon>
        <taxon>Cucurbita</taxon>
    </lineage>
</organism>
<protein>
    <recommendedName>
        <fullName evidence="4">Pectinesterase inhibitor domain-containing protein</fullName>
    </recommendedName>
</protein>
<feature type="non-terminal residue" evidence="2">
    <location>
        <position position="1"/>
    </location>
</feature>
<evidence type="ECO:0000313" key="2">
    <source>
        <dbReference type="EMBL" id="KAG6582551.1"/>
    </source>
</evidence>
<dbReference type="Proteomes" id="UP000685013">
    <property type="component" value="Chromosome 14"/>
</dbReference>
<comment type="caution">
    <text evidence="2">The sequence shown here is derived from an EMBL/GenBank/DDBJ whole genome shotgun (WGS) entry which is preliminary data.</text>
</comment>
<gene>
    <name evidence="2" type="ORF">SDJN03_22553</name>
</gene>
<keyword evidence="3" id="KW-1185">Reference proteome</keyword>
<feature type="signal peptide" evidence="1">
    <location>
        <begin position="1"/>
        <end position="24"/>
    </location>
</feature>
<evidence type="ECO:0000313" key="3">
    <source>
        <dbReference type="Proteomes" id="UP000685013"/>
    </source>
</evidence>
<keyword evidence="1" id="KW-0732">Signal</keyword>
<evidence type="ECO:0000256" key="1">
    <source>
        <dbReference type="SAM" id="SignalP"/>
    </source>
</evidence>
<proteinExistence type="predicted"/>
<name>A0AAV6ML73_9ROSI</name>
<evidence type="ECO:0008006" key="4">
    <source>
        <dbReference type="Google" id="ProtNLM"/>
    </source>
</evidence>